<dbReference type="InterPro" id="IPR051189">
    <property type="entry name" value="Splicing_assoc_domain"/>
</dbReference>
<evidence type="ECO:0008006" key="6">
    <source>
        <dbReference type="Google" id="ProtNLM"/>
    </source>
</evidence>
<dbReference type="Proteomes" id="UP000809789">
    <property type="component" value="Unassembled WGS sequence"/>
</dbReference>
<evidence type="ECO:0000259" key="3">
    <source>
        <dbReference type="PROSITE" id="PS51061"/>
    </source>
</evidence>
<feature type="compositionally biased region" description="Basic and acidic residues" evidence="1">
    <location>
        <begin position="76"/>
        <end position="93"/>
    </location>
</feature>
<protein>
    <recommendedName>
        <fullName evidence="6">Protein SQS1</fullName>
    </recommendedName>
</protein>
<evidence type="ECO:0000256" key="1">
    <source>
        <dbReference type="SAM" id="MobiDB-lite"/>
    </source>
</evidence>
<evidence type="ECO:0000313" key="5">
    <source>
        <dbReference type="Proteomes" id="UP000809789"/>
    </source>
</evidence>
<feature type="region of interest" description="Disordered" evidence="1">
    <location>
        <begin position="522"/>
        <end position="545"/>
    </location>
</feature>
<feature type="compositionally biased region" description="Acidic residues" evidence="1">
    <location>
        <begin position="422"/>
        <end position="451"/>
    </location>
</feature>
<keyword evidence="5" id="KW-1185">Reference proteome</keyword>
<feature type="region of interest" description="Disordered" evidence="1">
    <location>
        <begin position="1"/>
        <end position="158"/>
    </location>
</feature>
<dbReference type="CDD" id="cd02325">
    <property type="entry name" value="R3H"/>
    <property type="match status" value="1"/>
</dbReference>
<feature type="compositionally biased region" description="Low complexity" evidence="1">
    <location>
        <begin position="222"/>
        <end position="245"/>
    </location>
</feature>
<dbReference type="InterPro" id="IPR036867">
    <property type="entry name" value="R3H_dom_sf"/>
</dbReference>
<reference evidence="4" key="1">
    <citation type="submission" date="2021-07" db="EMBL/GenBank/DDBJ databases">
        <title>Elsinoe batatas strain:CRI-CJ2 Genome sequencing and assembly.</title>
        <authorList>
            <person name="Huang L."/>
        </authorList>
    </citation>
    <scope>NUCLEOTIDE SEQUENCE</scope>
    <source>
        <strain evidence="4">CRI-CJ2</strain>
    </source>
</reference>
<feature type="region of interest" description="Disordered" evidence="1">
    <location>
        <begin position="200"/>
        <end position="341"/>
    </location>
</feature>
<evidence type="ECO:0000259" key="2">
    <source>
        <dbReference type="PROSITE" id="PS50174"/>
    </source>
</evidence>
<evidence type="ECO:0000313" key="4">
    <source>
        <dbReference type="EMBL" id="KAG8630222.1"/>
    </source>
</evidence>
<sequence length="816" mass="89160">MPKRHKAKGGNQQKTPKRKSFNEKFSQESSSTSSPFFSMRDEALRTERHHSEWSPSVKLRHQSMRFVSAGNMNPSDESKIPDEDEKNKSRQALDSELDDSDGAMAQMHIESPDRTSPPQQELSHEMELETTELSAFQTSGQDTPSGDASDASLQDPPQDLFVVDSIGDKTLAPAGSVPVIRDVSPVVDDGSEEEVVVFKGRSNKVTIRDDPPVQQPAPAPTPATRALPSGSAQATAAKANKAPSSQIPVSKSPLPTEPTPTLTTLRSPGLNAGSVPAPSKIAVADAKNDRPLQTKKSKGRRNKKQKVTRGSQSLARASFGRIMDDPDMEEDEDEEAMLQDYIANMSGGDELLVAVSALQHSESDWVSSVMDDEEEIDDEVEPTSASAPVKNKTRRKNRGQELGSVPTTDVDMTDISAIPSNFEDDEDEDDDEDDEDGTSDPGDDSELESDLEYTAQERWEDETDLRQRQVDAMTDEEIARMLAKQEELGLGSDELLLLDDSGFPTSHELAEAEAGLESLLARSANKRPKRGGKKKQRDAFPSASLMADVLDQDPYGGFDVMDFERPSLRPAGKKGRKSAGGLPQELAALSDEDLISDLQTSWANDRAKKAAKKAEREELRAEGLLGRGKANKFRPDIQIKFADGLSLAQLRREIEDFLDDDDMQQKAMPPMEKKERKLLHEIAHVFDLTSTSRGSGKNRFTVFSKRARTGEFDRRKWDRVERISQRGFLKGAGKGPRAKGEGPKRAGRGGGFDSAAVGYCHGEVVGATAPEIAESNFGRKLMEKMGWEKGMALGKGGEGMLLPVEARVKSGRGGLG</sequence>
<gene>
    <name evidence="4" type="ORF">KVT40_001841</name>
</gene>
<feature type="region of interest" description="Disordered" evidence="1">
    <location>
        <begin position="361"/>
        <end position="472"/>
    </location>
</feature>
<dbReference type="SMART" id="SM00393">
    <property type="entry name" value="R3H"/>
    <property type="match status" value="1"/>
</dbReference>
<dbReference type="AlphaFoldDB" id="A0A8K0L784"/>
<dbReference type="GO" id="GO:0003676">
    <property type="term" value="F:nucleic acid binding"/>
    <property type="evidence" value="ECO:0007669"/>
    <property type="project" value="UniProtKB-UniRule"/>
</dbReference>
<feature type="compositionally biased region" description="Acidic residues" evidence="1">
    <location>
        <begin position="370"/>
        <end position="381"/>
    </location>
</feature>
<feature type="region of interest" description="Disordered" evidence="1">
    <location>
        <begin position="729"/>
        <end position="750"/>
    </location>
</feature>
<organism evidence="4 5">
    <name type="scientific">Elsinoe batatas</name>
    <dbReference type="NCBI Taxonomy" id="2601811"/>
    <lineage>
        <taxon>Eukaryota</taxon>
        <taxon>Fungi</taxon>
        <taxon>Dikarya</taxon>
        <taxon>Ascomycota</taxon>
        <taxon>Pezizomycotina</taxon>
        <taxon>Dothideomycetes</taxon>
        <taxon>Dothideomycetidae</taxon>
        <taxon>Myriangiales</taxon>
        <taxon>Elsinoaceae</taxon>
        <taxon>Elsinoe</taxon>
    </lineage>
</organism>
<feature type="compositionally biased region" description="Polar residues" evidence="1">
    <location>
        <begin position="131"/>
        <end position="146"/>
    </location>
</feature>
<dbReference type="InterPro" id="IPR001374">
    <property type="entry name" value="R3H_dom"/>
</dbReference>
<dbReference type="SMART" id="SM00443">
    <property type="entry name" value="G_patch"/>
    <property type="match status" value="1"/>
</dbReference>
<feature type="domain" description="R3H" evidence="3">
    <location>
        <begin position="644"/>
        <end position="707"/>
    </location>
</feature>
<feature type="compositionally biased region" description="Basic and acidic residues" evidence="1">
    <location>
        <begin position="39"/>
        <end position="52"/>
    </location>
</feature>
<accession>A0A8K0L784</accession>
<feature type="compositionally biased region" description="Basic residues" evidence="1">
    <location>
        <begin position="293"/>
        <end position="307"/>
    </location>
</feature>
<dbReference type="OrthoDB" id="21470at2759"/>
<feature type="domain" description="G-patch" evidence="2">
    <location>
        <begin position="774"/>
        <end position="816"/>
    </location>
</feature>
<dbReference type="InterPro" id="IPR000467">
    <property type="entry name" value="G_patch_dom"/>
</dbReference>
<dbReference type="EMBL" id="JAESVG020000002">
    <property type="protein sequence ID" value="KAG8630222.1"/>
    <property type="molecule type" value="Genomic_DNA"/>
</dbReference>
<feature type="compositionally biased region" description="Low complexity" evidence="1">
    <location>
        <begin position="27"/>
        <end position="38"/>
    </location>
</feature>
<name>A0A8K0L784_9PEZI</name>
<dbReference type="PANTHER" id="PTHR14195">
    <property type="entry name" value="G PATCH DOMAIN CONTAINING PROTEIN 2"/>
    <property type="match status" value="1"/>
</dbReference>
<dbReference type="PROSITE" id="PS50174">
    <property type="entry name" value="G_PATCH"/>
    <property type="match status" value="1"/>
</dbReference>
<dbReference type="Pfam" id="PF01424">
    <property type="entry name" value="R3H"/>
    <property type="match status" value="1"/>
</dbReference>
<dbReference type="SUPFAM" id="SSF82708">
    <property type="entry name" value="R3H domain"/>
    <property type="match status" value="1"/>
</dbReference>
<dbReference type="Pfam" id="PF01585">
    <property type="entry name" value="G-patch"/>
    <property type="match status" value="1"/>
</dbReference>
<dbReference type="PROSITE" id="PS51061">
    <property type="entry name" value="R3H"/>
    <property type="match status" value="1"/>
</dbReference>
<dbReference type="Gene3D" id="3.30.1370.50">
    <property type="entry name" value="R3H-like domain"/>
    <property type="match status" value="1"/>
</dbReference>
<comment type="caution">
    <text evidence="4">The sequence shown here is derived from an EMBL/GenBank/DDBJ whole genome shotgun (WGS) entry which is preliminary data.</text>
</comment>
<feature type="compositionally biased region" description="Acidic residues" evidence="1">
    <location>
        <begin position="325"/>
        <end position="337"/>
    </location>
</feature>
<feature type="compositionally biased region" description="Basic residues" evidence="1">
    <location>
        <begin position="524"/>
        <end position="536"/>
    </location>
</feature>
<proteinExistence type="predicted"/>